<dbReference type="AlphaFoldDB" id="A0A1I4AKP4"/>
<keyword evidence="3 5" id="KW-1133">Transmembrane helix</keyword>
<protein>
    <submittedName>
        <fullName evidence="7">RDD family protein</fullName>
    </submittedName>
</protein>
<proteinExistence type="predicted"/>
<evidence type="ECO:0000313" key="7">
    <source>
        <dbReference type="EMBL" id="SFK56833.1"/>
    </source>
</evidence>
<feature type="domain" description="RDD" evidence="6">
    <location>
        <begin position="22"/>
        <end position="137"/>
    </location>
</feature>
<organism evidence="7 8">
    <name type="scientific">Shimia haliotis</name>
    <dbReference type="NCBI Taxonomy" id="1280847"/>
    <lineage>
        <taxon>Bacteria</taxon>
        <taxon>Pseudomonadati</taxon>
        <taxon>Pseudomonadota</taxon>
        <taxon>Alphaproteobacteria</taxon>
        <taxon>Rhodobacterales</taxon>
        <taxon>Roseobacteraceae</taxon>
    </lineage>
</organism>
<evidence type="ECO:0000256" key="2">
    <source>
        <dbReference type="ARBA" id="ARBA00022692"/>
    </source>
</evidence>
<evidence type="ECO:0000259" key="6">
    <source>
        <dbReference type="Pfam" id="PF06271"/>
    </source>
</evidence>
<dbReference type="OrthoDB" id="7270324at2"/>
<sequence>MSHRSFTLPDPEIQSEFYADVPFKRFMAWLVDTILIVVFCVLILPLTAFTGIFFFGMLMLVVSFAYRTITLANSSATWGMRLASIEMRRLDGSRFDLGTAVLHTLGYHVSFAFFVLQVISIVLMMTTSRAQGLTDHMIGTVAINKAARY</sequence>
<comment type="subcellular location">
    <subcellularLocation>
        <location evidence="1">Membrane</location>
        <topology evidence="1">Multi-pass membrane protein</topology>
    </subcellularLocation>
</comment>
<name>A0A1I4AKP4_9RHOB</name>
<dbReference type="STRING" id="1280847.SAMN04488036_101435"/>
<dbReference type="GO" id="GO:0016020">
    <property type="term" value="C:membrane"/>
    <property type="evidence" value="ECO:0007669"/>
    <property type="project" value="UniProtKB-SubCell"/>
</dbReference>
<evidence type="ECO:0000313" key="8">
    <source>
        <dbReference type="Proteomes" id="UP000198851"/>
    </source>
</evidence>
<evidence type="ECO:0000256" key="1">
    <source>
        <dbReference type="ARBA" id="ARBA00004141"/>
    </source>
</evidence>
<feature type="transmembrane region" description="Helical" evidence="5">
    <location>
        <begin position="105"/>
        <end position="125"/>
    </location>
</feature>
<keyword evidence="2 5" id="KW-0812">Transmembrane</keyword>
<evidence type="ECO:0000256" key="4">
    <source>
        <dbReference type="ARBA" id="ARBA00023136"/>
    </source>
</evidence>
<accession>A0A1I4AKP4</accession>
<dbReference type="InterPro" id="IPR010432">
    <property type="entry name" value="RDD"/>
</dbReference>
<keyword evidence="4 5" id="KW-0472">Membrane</keyword>
<dbReference type="RefSeq" id="WP_093319671.1">
    <property type="nucleotide sequence ID" value="NZ_FOSZ01000001.1"/>
</dbReference>
<gene>
    <name evidence="7" type="ORF">SAMN04488036_101435</name>
</gene>
<keyword evidence="8" id="KW-1185">Reference proteome</keyword>
<reference evidence="8" key="1">
    <citation type="submission" date="2016-10" db="EMBL/GenBank/DDBJ databases">
        <authorList>
            <person name="Varghese N."/>
            <person name="Submissions S."/>
        </authorList>
    </citation>
    <scope>NUCLEOTIDE SEQUENCE [LARGE SCALE GENOMIC DNA]</scope>
    <source>
        <strain evidence="8">DSM 28453</strain>
    </source>
</reference>
<evidence type="ECO:0000256" key="5">
    <source>
        <dbReference type="SAM" id="Phobius"/>
    </source>
</evidence>
<dbReference type="Pfam" id="PF06271">
    <property type="entry name" value="RDD"/>
    <property type="match status" value="1"/>
</dbReference>
<dbReference type="EMBL" id="FOSZ01000001">
    <property type="protein sequence ID" value="SFK56833.1"/>
    <property type="molecule type" value="Genomic_DNA"/>
</dbReference>
<dbReference type="Proteomes" id="UP000198851">
    <property type="component" value="Unassembled WGS sequence"/>
</dbReference>
<evidence type="ECO:0000256" key="3">
    <source>
        <dbReference type="ARBA" id="ARBA00022989"/>
    </source>
</evidence>